<evidence type="ECO:0000256" key="2">
    <source>
        <dbReference type="SAM" id="SignalP"/>
    </source>
</evidence>
<dbReference type="EMBL" id="HE796683">
    <property type="protein sequence ID" value="CCG99714.1"/>
    <property type="molecule type" value="Genomic_DNA"/>
</dbReference>
<dbReference type="InterPro" id="IPR011041">
    <property type="entry name" value="Quinoprot_gluc/sorb_DH_b-prop"/>
</dbReference>
<dbReference type="RefSeq" id="WP_015330813.1">
    <property type="nucleotide sequence ID" value="NC_020054.1"/>
</dbReference>
<dbReference type="Proteomes" id="UP000011058">
    <property type="component" value="Chromosome"/>
</dbReference>
<name>I0K6G1_9BACT</name>
<dbReference type="PANTHER" id="PTHR19328:SF75">
    <property type="entry name" value="ALDOSE SUGAR DEHYDROGENASE YLII"/>
    <property type="match status" value="1"/>
</dbReference>
<feature type="region of interest" description="Disordered" evidence="1">
    <location>
        <begin position="25"/>
        <end position="46"/>
    </location>
</feature>
<dbReference type="PATRIC" id="fig|1166018.3.peg.3440"/>
<protein>
    <submittedName>
        <fullName evidence="4">Glucose sorbosone dehydrogenase</fullName>
        <ecNumber evidence="4">1.1.5.2</ecNumber>
    </submittedName>
</protein>
<evidence type="ECO:0000313" key="5">
    <source>
        <dbReference type="Proteomes" id="UP000011058"/>
    </source>
</evidence>
<dbReference type="SUPFAM" id="SSF50952">
    <property type="entry name" value="Soluble quinoprotein glucose dehydrogenase"/>
    <property type="match status" value="1"/>
</dbReference>
<feature type="signal peptide" evidence="2">
    <location>
        <begin position="1"/>
        <end position="19"/>
    </location>
</feature>
<keyword evidence="4" id="KW-0560">Oxidoreductase</keyword>
<dbReference type="InterPro" id="IPR011042">
    <property type="entry name" value="6-blade_b-propeller_TolB-like"/>
</dbReference>
<dbReference type="PROSITE" id="PS51257">
    <property type="entry name" value="PROKAR_LIPOPROTEIN"/>
    <property type="match status" value="1"/>
</dbReference>
<feature type="domain" description="Glucose/Sorbosone dehydrogenase" evidence="3">
    <location>
        <begin position="60"/>
        <end position="391"/>
    </location>
</feature>
<keyword evidence="5" id="KW-1185">Reference proteome</keyword>
<accession>I0K6G1</accession>
<gene>
    <name evidence="4" type="primary">gdhB</name>
    <name evidence="4" type="ORF">FAES_1704</name>
</gene>
<dbReference type="GO" id="GO:0008876">
    <property type="term" value="F:quinoprotein glucose dehydrogenase activity"/>
    <property type="evidence" value="ECO:0007669"/>
    <property type="project" value="UniProtKB-EC"/>
</dbReference>
<reference evidence="4 5" key="1">
    <citation type="journal article" date="2012" name="J. Bacteriol.">
        <title>Genome Sequence of Fibrella aestuarina BUZ 2T, a Filamentous Marine Bacterium.</title>
        <authorList>
            <person name="Filippini M."/>
            <person name="Qi W."/>
            <person name="Blom J."/>
            <person name="Goesmann A."/>
            <person name="Smits T.H."/>
            <person name="Bagheri H.C."/>
        </authorList>
    </citation>
    <scope>NUCLEOTIDE SEQUENCE [LARGE SCALE GENOMIC DNA]</scope>
    <source>
        <strain evidence="5">BUZ 2T</strain>
    </source>
</reference>
<evidence type="ECO:0000313" key="4">
    <source>
        <dbReference type="EMBL" id="CCG99714.1"/>
    </source>
</evidence>
<dbReference type="PANTHER" id="PTHR19328">
    <property type="entry name" value="HEDGEHOG-INTERACTING PROTEIN"/>
    <property type="match status" value="1"/>
</dbReference>
<sequence>MIRSSVYIALTVAAALGFAACQRTDDPASTETNPVTPPQSGTGTATAGLRTETILTGYEIIWGMDFLPSGELLFAEKRGRMYRRLGQTIAELTGLPTDINTSGQGGLLDLRVHPNYASNGWIYASYAATVPGTSNTALKLIRFKLNGNALTDVQPIFQAAATNQWKGHYGSRIVFDQAGLLYLSVGEGGPSSYGGANSPNKNAQNVQTEWGKVHRMTDAGAVPADNPVLPGNSAPTTIYSYGHRNPQGLALNPTTGAIWETEHSAKGGDEVNIIQKGKNYGWPLVSYGVNYDGTTISATPTMAGVENPVYTWTPSIGPCGLTFVNSPMFKAWSGNLLAGGLALTYLSRLELDGNTVVREEKLLQGNRVRNVKQAPDGSIYVSVEGPGRIIRLTME</sequence>
<proteinExistence type="predicted"/>
<dbReference type="AlphaFoldDB" id="I0K6G1"/>
<feature type="compositionally biased region" description="Polar residues" evidence="1">
    <location>
        <begin position="27"/>
        <end position="45"/>
    </location>
</feature>
<dbReference type="HOGENOM" id="CLU_012253_1_1_10"/>
<dbReference type="OrthoDB" id="9770043at2"/>
<dbReference type="Pfam" id="PF07995">
    <property type="entry name" value="GSDH"/>
    <property type="match status" value="1"/>
</dbReference>
<dbReference type="InterPro" id="IPR012938">
    <property type="entry name" value="Glc/Sorbosone_DH"/>
</dbReference>
<evidence type="ECO:0000259" key="3">
    <source>
        <dbReference type="Pfam" id="PF07995"/>
    </source>
</evidence>
<dbReference type="KEGG" id="fae:FAES_1704"/>
<keyword evidence="2" id="KW-0732">Signal</keyword>
<organism evidence="4 5">
    <name type="scientific">Fibrella aestuarina BUZ 2</name>
    <dbReference type="NCBI Taxonomy" id="1166018"/>
    <lineage>
        <taxon>Bacteria</taxon>
        <taxon>Pseudomonadati</taxon>
        <taxon>Bacteroidota</taxon>
        <taxon>Cytophagia</taxon>
        <taxon>Cytophagales</taxon>
        <taxon>Spirosomataceae</taxon>
        <taxon>Fibrella</taxon>
    </lineage>
</organism>
<dbReference type="Gene3D" id="2.120.10.30">
    <property type="entry name" value="TolB, C-terminal domain"/>
    <property type="match status" value="1"/>
</dbReference>
<dbReference type="eggNOG" id="COG2133">
    <property type="taxonomic scope" value="Bacteria"/>
</dbReference>
<dbReference type="EC" id="1.1.5.2" evidence="4"/>
<dbReference type="STRING" id="1166018.FAES_1704"/>
<evidence type="ECO:0000256" key="1">
    <source>
        <dbReference type="SAM" id="MobiDB-lite"/>
    </source>
</evidence>
<feature type="chain" id="PRO_5003631076" evidence="2">
    <location>
        <begin position="20"/>
        <end position="395"/>
    </location>
</feature>